<name>A0ABP8IWK1_9BACT</name>
<dbReference type="EMBL" id="BAABHA010000002">
    <property type="protein sequence ID" value="GAA4377309.1"/>
    <property type="molecule type" value="Genomic_DNA"/>
</dbReference>
<dbReference type="Pfam" id="PF00364">
    <property type="entry name" value="Biotin_lipoyl"/>
    <property type="match status" value="1"/>
</dbReference>
<dbReference type="InterPro" id="IPR050709">
    <property type="entry name" value="Biotin_Carboxyl_Carrier/Decarb"/>
</dbReference>
<keyword evidence="4" id="KW-1185">Reference proteome</keyword>
<gene>
    <name evidence="3" type="ORF">GCM10023186_12180</name>
</gene>
<dbReference type="Proteomes" id="UP001500454">
    <property type="component" value="Unassembled WGS sequence"/>
</dbReference>
<dbReference type="PROSITE" id="PS00188">
    <property type="entry name" value="BIOTIN"/>
    <property type="match status" value="1"/>
</dbReference>
<organism evidence="3 4">
    <name type="scientific">Hymenobacter koreensis</name>
    <dbReference type="NCBI Taxonomy" id="1084523"/>
    <lineage>
        <taxon>Bacteria</taxon>
        <taxon>Pseudomonadati</taxon>
        <taxon>Bacteroidota</taxon>
        <taxon>Cytophagia</taxon>
        <taxon>Cytophagales</taxon>
        <taxon>Hymenobacteraceae</taxon>
        <taxon>Hymenobacter</taxon>
    </lineage>
</organism>
<dbReference type="PANTHER" id="PTHR45266">
    <property type="entry name" value="OXALOACETATE DECARBOXYLASE ALPHA CHAIN"/>
    <property type="match status" value="1"/>
</dbReference>
<dbReference type="PANTHER" id="PTHR45266:SF3">
    <property type="entry name" value="OXALOACETATE DECARBOXYLASE ALPHA CHAIN"/>
    <property type="match status" value="1"/>
</dbReference>
<dbReference type="CDD" id="cd06850">
    <property type="entry name" value="biotinyl_domain"/>
    <property type="match status" value="1"/>
</dbReference>
<protein>
    <submittedName>
        <fullName evidence="3">Acetyl-CoA carboxylase biotin carboxyl carrier protein subunit</fullName>
    </submittedName>
</protein>
<accession>A0ABP8IWK1</accession>
<feature type="domain" description="Lipoyl-binding" evidence="2">
    <location>
        <begin position="84"/>
        <end position="166"/>
    </location>
</feature>
<evidence type="ECO:0000313" key="3">
    <source>
        <dbReference type="EMBL" id="GAA4377309.1"/>
    </source>
</evidence>
<dbReference type="Gene3D" id="2.40.50.100">
    <property type="match status" value="1"/>
</dbReference>
<keyword evidence="1" id="KW-0092">Biotin</keyword>
<dbReference type="InterPro" id="IPR000089">
    <property type="entry name" value="Biotin_lipoyl"/>
</dbReference>
<evidence type="ECO:0000313" key="4">
    <source>
        <dbReference type="Proteomes" id="UP001500454"/>
    </source>
</evidence>
<proteinExistence type="predicted"/>
<dbReference type="PROSITE" id="PS50968">
    <property type="entry name" value="BIOTINYL_LIPOYL"/>
    <property type="match status" value="1"/>
</dbReference>
<evidence type="ECO:0000259" key="2">
    <source>
        <dbReference type="PROSITE" id="PS50968"/>
    </source>
</evidence>
<dbReference type="InterPro" id="IPR001882">
    <property type="entry name" value="Biotin_BS"/>
</dbReference>
<reference evidence="4" key="1">
    <citation type="journal article" date="2019" name="Int. J. Syst. Evol. Microbiol.">
        <title>The Global Catalogue of Microorganisms (GCM) 10K type strain sequencing project: providing services to taxonomists for standard genome sequencing and annotation.</title>
        <authorList>
            <consortium name="The Broad Institute Genomics Platform"/>
            <consortium name="The Broad Institute Genome Sequencing Center for Infectious Disease"/>
            <person name="Wu L."/>
            <person name="Ma J."/>
        </authorList>
    </citation>
    <scope>NUCLEOTIDE SEQUENCE [LARGE SCALE GENOMIC DNA]</scope>
    <source>
        <strain evidence="4">JCM 17924</strain>
    </source>
</reference>
<comment type="caution">
    <text evidence="3">The sequence shown here is derived from an EMBL/GenBank/DDBJ whole genome shotgun (WGS) entry which is preliminary data.</text>
</comment>
<dbReference type="InterPro" id="IPR011053">
    <property type="entry name" value="Single_hybrid_motif"/>
</dbReference>
<sequence>MLQVRTGPDSVWDVDYRPDQITVNGQPFSWDLVELGNGRYHLLWQNRSYPVEVVDINATTKTVQLKLDGRRFEVQAKDRFDLLLDKLGMSQAASNKINEVKAPMPGLIVDIRVAPGQAVQKGDPLLVLEAMKMENIIKAPGDGVVSAVKVSMRDNVTKGQILVLFA</sequence>
<evidence type="ECO:0000256" key="1">
    <source>
        <dbReference type="ARBA" id="ARBA00023267"/>
    </source>
</evidence>
<dbReference type="SUPFAM" id="SSF51230">
    <property type="entry name" value="Single hybrid motif"/>
    <property type="match status" value="1"/>
</dbReference>
<dbReference type="RefSeq" id="WP_345222297.1">
    <property type="nucleotide sequence ID" value="NZ_BAABHA010000002.1"/>
</dbReference>